<dbReference type="InterPro" id="IPR035235">
    <property type="entry name" value="DUF5343"/>
</dbReference>
<evidence type="ECO:0000313" key="2">
    <source>
        <dbReference type="EMBL" id="MCJ8239057.1"/>
    </source>
</evidence>
<dbReference type="Pfam" id="PF17278">
    <property type="entry name" value="DUF5343"/>
    <property type="match status" value="1"/>
</dbReference>
<dbReference type="RefSeq" id="WP_245136798.1">
    <property type="nucleotide sequence ID" value="NZ_CP128477.1"/>
</dbReference>
<dbReference type="Proteomes" id="UP001522662">
    <property type="component" value="Unassembled WGS sequence"/>
</dbReference>
<reference evidence="2 3" key="1">
    <citation type="submission" date="2022-03" db="EMBL/GenBank/DDBJ databases">
        <title>Rhizobium SSM4.3 sp. nov., isolated from Sediment (Gouqi Island).</title>
        <authorList>
            <person name="Chen G."/>
        </authorList>
    </citation>
    <scope>NUCLEOTIDE SEQUENCE [LARGE SCALE GENOMIC DNA]</scope>
    <source>
        <strain evidence="2 3">SSM4.3</strain>
    </source>
</reference>
<name>A0ABT0D0W0_9HYPH</name>
<organism evidence="2 3">
    <name type="scientific">Peteryoungia algae</name>
    <dbReference type="NCBI Taxonomy" id="2919917"/>
    <lineage>
        <taxon>Bacteria</taxon>
        <taxon>Pseudomonadati</taxon>
        <taxon>Pseudomonadota</taxon>
        <taxon>Alphaproteobacteria</taxon>
        <taxon>Hyphomicrobiales</taxon>
        <taxon>Rhizobiaceae</taxon>
        <taxon>Peteryoungia</taxon>
    </lineage>
</organism>
<feature type="region of interest" description="Disordered" evidence="1">
    <location>
        <begin position="150"/>
        <end position="170"/>
    </location>
</feature>
<sequence>MAGLPYVTSPGNIDRALNGIKLAAVPERVSQDFVKTILKIPGGSGDQMTSFLKKIGFVNPDGSPTELYKKFRNPSESGAAIASAIKSAYAPLYIRNEFMHELSDDKLVGILVEETGQPHDSNPVKMIAASIKHLKSFANFRAEEKREQLIDVRPEESRKSSSTESNPGSQSIGLNLGYTINLNLPATSDPEVFDAIFKSIRIHLLRADDA</sequence>
<gene>
    <name evidence="2" type="ORF">MKJ03_12010</name>
</gene>
<evidence type="ECO:0000256" key="1">
    <source>
        <dbReference type="SAM" id="MobiDB-lite"/>
    </source>
</evidence>
<evidence type="ECO:0000313" key="3">
    <source>
        <dbReference type="Proteomes" id="UP001522662"/>
    </source>
</evidence>
<feature type="compositionally biased region" description="Basic and acidic residues" evidence="1">
    <location>
        <begin position="150"/>
        <end position="161"/>
    </location>
</feature>
<accession>A0ABT0D0W0</accession>
<proteinExistence type="predicted"/>
<protein>
    <submittedName>
        <fullName evidence="2">DUF5343 domain-containing protein</fullName>
    </submittedName>
</protein>
<dbReference type="EMBL" id="JALAYX010000003">
    <property type="protein sequence ID" value="MCJ8239057.1"/>
    <property type="molecule type" value="Genomic_DNA"/>
</dbReference>
<keyword evidence="3" id="KW-1185">Reference proteome</keyword>
<comment type="caution">
    <text evidence="2">The sequence shown here is derived from an EMBL/GenBank/DDBJ whole genome shotgun (WGS) entry which is preliminary data.</text>
</comment>